<sequence>MSYTPDRLYELLPTIYRVRDAEQGYPLRELLRIVNEQAQVLDDDITQLYNSWFIEVCPDWVVPYLGDLVGYRPIRVPRELRLPASTPTRPGNRILVPRREVANTIAYRRRKGTLALLEQLAHDVAGWPARAVEFGQLLLQTQSLNSSQLERGHTINLRDIDALERLDSPFDTSAHSVDVRRVSAPALQGRYNLPSVGLFVWRLRSFPLTHTRPRRLVQQPNCFTFSPLGNDTPLYTDPQAEQSAETIAGELNVPTIIRRRALADNINSYYGPGKSLCLFDGSEPISADRIVVADLTGWQREPQGDRVMLDPLLGRFVFPRRRLPKDPQVSYHYGYSAAIGGGEYDRPLPDDTLATALLRVGHLLGAGAAMLHVLRAADDARTRWLREQLLPDLLRRIDAPGGEKAPDEVLQLALREGINQALLNGPWDVDLWLQKELPSLEIRALVGLAGSAAVRLNRLLLEAAFPKAVARSYGHYTVTSRAAGRQEINEALRKWRRERPRHAVIEIADSGLYIEPISIELEAQQSLEIRAAPGCRPVIRLVEVESAIADLHVTGEAGSRFSLDGILVVGYGLRVEGDLAAISIRDSTLVPGWDLDADCAPASVDQPSLRILDAPLPDDGCPPPAAAVGTSSVTQLMITQSILGTILISRDEVRQAPLEIMIADSILDATGPGREALSASDCGFAHATLTISRSTVFGEILTHAIALAEDSIFTGEVRAARRQYGCVRFCSLPPESRTPRRYHCQPDLAIAQAVAGLSNVVEQAVARREATEQVRPRFASERYGTPTYARLTCANAAAILRGAANEAEMGVFHDLYELQRLDNLQARLDEYMPAGFDVGIISII</sequence>
<organism evidence="1 2">
    <name type="scientific">Candidatus Chloroploca mongolica</name>
    <dbReference type="NCBI Taxonomy" id="2528176"/>
    <lineage>
        <taxon>Bacteria</taxon>
        <taxon>Bacillati</taxon>
        <taxon>Chloroflexota</taxon>
        <taxon>Chloroflexia</taxon>
        <taxon>Chloroflexales</taxon>
        <taxon>Chloroflexineae</taxon>
        <taxon>Oscillochloridaceae</taxon>
        <taxon>Candidatus Chloroploca</taxon>
    </lineage>
</organism>
<keyword evidence="2" id="KW-1185">Reference proteome</keyword>
<name>A0ABS4DFW4_9CHLR</name>
<reference evidence="1 2" key="1">
    <citation type="submission" date="2021-03" db="EMBL/GenBank/DDBJ databases">
        <authorList>
            <person name="Grouzdev D.S."/>
        </authorList>
    </citation>
    <scope>NUCLEOTIDE SEQUENCE [LARGE SCALE GENOMIC DNA]</scope>
    <source>
        <strain evidence="1 2">M50-1</strain>
    </source>
</reference>
<dbReference type="RefSeq" id="WP_135480987.1">
    <property type="nucleotide sequence ID" value="NZ_SIJK02000065.1"/>
</dbReference>
<comment type="caution">
    <text evidence="1">The sequence shown here is derived from an EMBL/GenBank/DDBJ whole genome shotgun (WGS) entry which is preliminary data.</text>
</comment>
<protein>
    <submittedName>
        <fullName evidence="1">Uncharacterized protein</fullName>
    </submittedName>
</protein>
<evidence type="ECO:0000313" key="2">
    <source>
        <dbReference type="Proteomes" id="UP001193081"/>
    </source>
</evidence>
<dbReference type="EMBL" id="SIJK02000065">
    <property type="protein sequence ID" value="MBP1468336.1"/>
    <property type="molecule type" value="Genomic_DNA"/>
</dbReference>
<proteinExistence type="predicted"/>
<dbReference type="Proteomes" id="UP001193081">
    <property type="component" value="Unassembled WGS sequence"/>
</dbReference>
<evidence type="ECO:0000313" key="1">
    <source>
        <dbReference type="EMBL" id="MBP1468336.1"/>
    </source>
</evidence>
<accession>A0ABS4DFW4</accession>
<gene>
    <name evidence="1" type="ORF">EYB53_021675</name>
</gene>